<proteinExistence type="predicted"/>
<gene>
    <name evidence="1" type="ORF">ANN_12688</name>
</gene>
<accession>A0ABQ8TJ64</accession>
<reference evidence="1 2" key="1">
    <citation type="journal article" date="2022" name="Allergy">
        <title>Genome assembly and annotation of Periplaneta americana reveal a comprehensive cockroach allergen profile.</title>
        <authorList>
            <person name="Wang L."/>
            <person name="Xiong Q."/>
            <person name="Saelim N."/>
            <person name="Wang L."/>
            <person name="Nong W."/>
            <person name="Wan A.T."/>
            <person name="Shi M."/>
            <person name="Liu X."/>
            <person name="Cao Q."/>
            <person name="Hui J.H.L."/>
            <person name="Sookrung N."/>
            <person name="Leung T.F."/>
            <person name="Tungtrongchitr A."/>
            <person name="Tsui S.K.W."/>
        </authorList>
    </citation>
    <scope>NUCLEOTIDE SEQUENCE [LARGE SCALE GENOMIC DNA]</scope>
    <source>
        <strain evidence="1">PWHHKU_190912</strain>
    </source>
</reference>
<sequence length="73" mass="8159">MAGLCEGGNELSGSLKAMLPTNGAMRCRDIQERDLKPHKLLRSLTALMAQFEELWLMKSSNPGEILAMTEFYL</sequence>
<protein>
    <submittedName>
        <fullName evidence="1">Uncharacterized protein</fullName>
    </submittedName>
</protein>
<dbReference type="EMBL" id="JAJSOF020000009">
    <property type="protein sequence ID" value="KAJ4446002.1"/>
    <property type="molecule type" value="Genomic_DNA"/>
</dbReference>
<keyword evidence="2" id="KW-1185">Reference proteome</keyword>
<name>A0ABQ8TJ64_PERAM</name>
<organism evidence="1 2">
    <name type="scientific">Periplaneta americana</name>
    <name type="common">American cockroach</name>
    <name type="synonym">Blatta americana</name>
    <dbReference type="NCBI Taxonomy" id="6978"/>
    <lineage>
        <taxon>Eukaryota</taxon>
        <taxon>Metazoa</taxon>
        <taxon>Ecdysozoa</taxon>
        <taxon>Arthropoda</taxon>
        <taxon>Hexapoda</taxon>
        <taxon>Insecta</taxon>
        <taxon>Pterygota</taxon>
        <taxon>Neoptera</taxon>
        <taxon>Polyneoptera</taxon>
        <taxon>Dictyoptera</taxon>
        <taxon>Blattodea</taxon>
        <taxon>Blattoidea</taxon>
        <taxon>Blattidae</taxon>
        <taxon>Blattinae</taxon>
        <taxon>Periplaneta</taxon>
    </lineage>
</organism>
<comment type="caution">
    <text evidence="1">The sequence shown here is derived from an EMBL/GenBank/DDBJ whole genome shotgun (WGS) entry which is preliminary data.</text>
</comment>
<dbReference type="Proteomes" id="UP001148838">
    <property type="component" value="Unassembled WGS sequence"/>
</dbReference>
<evidence type="ECO:0000313" key="2">
    <source>
        <dbReference type="Proteomes" id="UP001148838"/>
    </source>
</evidence>
<evidence type="ECO:0000313" key="1">
    <source>
        <dbReference type="EMBL" id="KAJ4446002.1"/>
    </source>
</evidence>